<feature type="transmembrane region" description="Helical" evidence="9">
    <location>
        <begin position="20"/>
        <end position="51"/>
    </location>
</feature>
<keyword evidence="7" id="KW-0539">Nucleus</keyword>
<dbReference type="OrthoDB" id="1925287at2759"/>
<evidence type="ECO:0000256" key="2">
    <source>
        <dbReference type="ARBA" id="ARBA00012796"/>
    </source>
</evidence>
<dbReference type="WBParaSite" id="HNAJ_0000294401-mRNA-1">
    <property type="protein sequence ID" value="HNAJ_0000294401-mRNA-1"/>
    <property type="gene ID" value="HNAJ_0000294401"/>
</dbReference>
<evidence type="ECO:0000256" key="3">
    <source>
        <dbReference type="ARBA" id="ARBA00022603"/>
    </source>
</evidence>
<evidence type="ECO:0000256" key="5">
    <source>
        <dbReference type="ARBA" id="ARBA00022691"/>
    </source>
</evidence>
<evidence type="ECO:0000256" key="4">
    <source>
        <dbReference type="ARBA" id="ARBA00022679"/>
    </source>
</evidence>
<evidence type="ECO:0000256" key="8">
    <source>
        <dbReference type="ARBA" id="ARBA00048481"/>
    </source>
</evidence>
<keyword evidence="12" id="KW-1185">Reference proteome</keyword>
<evidence type="ECO:0000256" key="1">
    <source>
        <dbReference type="ARBA" id="ARBA00004123"/>
    </source>
</evidence>
<reference evidence="13" key="1">
    <citation type="submission" date="2017-02" db="UniProtKB">
        <authorList>
            <consortium name="WormBaseParasite"/>
        </authorList>
    </citation>
    <scope>IDENTIFICATION</scope>
</reference>
<dbReference type="PANTHER" id="PTHR12133">
    <property type="entry name" value="TRNA (ADENINE(58)-N(1))-METHYLTRANSFERASE"/>
    <property type="match status" value="1"/>
</dbReference>
<proteinExistence type="predicted"/>
<dbReference type="Proteomes" id="UP000278807">
    <property type="component" value="Unassembled WGS sequence"/>
</dbReference>
<evidence type="ECO:0000256" key="9">
    <source>
        <dbReference type="SAM" id="Phobius"/>
    </source>
</evidence>
<comment type="catalytic activity">
    <reaction evidence="8">
        <text>an adenosine in mRNA + S-adenosyl-L-methionine = an N(1)-methyladenosine in mRNA + S-adenosyl-L-homocysteine + H(+)</text>
        <dbReference type="Rhea" id="RHEA:55392"/>
        <dbReference type="Rhea" id="RHEA-COMP:12414"/>
        <dbReference type="Rhea" id="RHEA-COMP:12415"/>
        <dbReference type="ChEBI" id="CHEBI:15378"/>
        <dbReference type="ChEBI" id="CHEBI:57856"/>
        <dbReference type="ChEBI" id="CHEBI:59789"/>
        <dbReference type="ChEBI" id="CHEBI:74411"/>
        <dbReference type="ChEBI" id="CHEBI:74491"/>
    </reaction>
</comment>
<dbReference type="InterPro" id="IPR014816">
    <property type="entry name" value="tRNA_MeTrfase_Gcd14"/>
</dbReference>
<keyword evidence="3" id="KW-0489">Methyltransferase</keyword>
<dbReference type="InterPro" id="IPR029063">
    <property type="entry name" value="SAM-dependent_MTases_sf"/>
</dbReference>
<accession>A0A0R3T7A6</accession>
<keyword evidence="4" id="KW-0808">Transferase</keyword>
<dbReference type="Gene3D" id="3.40.50.150">
    <property type="entry name" value="Vaccinia Virus protein VP39"/>
    <property type="match status" value="1"/>
</dbReference>
<sequence length="233" mass="26160">MKALKVLFGVSGISRKLDTILSLLHLVVSLSSLLDGILIYLIFPTFIFLVIKIKIQNFKLCSSYFNKLGRMTVLALDPAIWALSLPHRTQIIYPTDASMIVGQLDLVPGSRVLEAGTGSGALTHALAQAVWPSGHVSTFDFHEERMERARAEFEVCCDRTAITVSGLYFRFLISSLFPFRRFTRVLLRVIKISPQIMRLCLFFHSLGRIRQGSTSLTVVRCCSHGLRFDGLMH</sequence>
<comment type="subcellular location">
    <subcellularLocation>
        <location evidence="1">Nucleus</location>
    </subcellularLocation>
</comment>
<name>A0A0R3T7A6_RODNA</name>
<dbReference type="AlphaFoldDB" id="A0A0R3T7A6"/>
<keyword evidence="5" id="KW-0949">S-adenosyl-L-methionine</keyword>
<dbReference type="SUPFAM" id="SSF53335">
    <property type="entry name" value="S-adenosyl-L-methionine-dependent methyltransferases"/>
    <property type="match status" value="1"/>
</dbReference>
<organism evidence="13">
    <name type="scientific">Rodentolepis nana</name>
    <name type="common">Dwarf tapeworm</name>
    <name type="synonym">Hymenolepis nana</name>
    <dbReference type="NCBI Taxonomy" id="102285"/>
    <lineage>
        <taxon>Eukaryota</taxon>
        <taxon>Metazoa</taxon>
        <taxon>Spiralia</taxon>
        <taxon>Lophotrochozoa</taxon>
        <taxon>Platyhelminthes</taxon>
        <taxon>Cestoda</taxon>
        <taxon>Eucestoda</taxon>
        <taxon>Cyclophyllidea</taxon>
        <taxon>Hymenolepididae</taxon>
        <taxon>Rodentolepis</taxon>
    </lineage>
</organism>
<dbReference type="Pfam" id="PF08704">
    <property type="entry name" value="GCD14"/>
    <property type="match status" value="1"/>
</dbReference>
<gene>
    <name evidence="11" type="ORF">HNAJ_LOCUS2943</name>
</gene>
<evidence type="ECO:0000256" key="6">
    <source>
        <dbReference type="ARBA" id="ARBA00022694"/>
    </source>
</evidence>
<evidence type="ECO:0000259" key="10">
    <source>
        <dbReference type="Pfam" id="PF08704"/>
    </source>
</evidence>
<evidence type="ECO:0000256" key="7">
    <source>
        <dbReference type="ARBA" id="ARBA00023242"/>
    </source>
</evidence>
<dbReference type="PANTHER" id="PTHR12133:SF2">
    <property type="entry name" value="TRNA (ADENINE(58)-N(1))-METHYLTRANSFERASE CATALYTIC SUBUNIT TRMT61A"/>
    <property type="match status" value="1"/>
</dbReference>
<protein>
    <recommendedName>
        <fullName evidence="2">tRNA (adenine(58)-N(1))-methyltransferase</fullName>
        <ecNumber evidence="2">2.1.1.220</ecNumber>
    </recommendedName>
</protein>
<keyword evidence="6" id="KW-0819">tRNA processing</keyword>
<keyword evidence="9" id="KW-0812">Transmembrane</keyword>
<dbReference type="InterPro" id="IPR049470">
    <property type="entry name" value="TRM61_C"/>
</dbReference>
<dbReference type="STRING" id="102285.A0A0R3T7A6"/>
<dbReference type="EMBL" id="UZAE01001588">
    <property type="protein sequence ID" value="VDN98802.1"/>
    <property type="molecule type" value="Genomic_DNA"/>
</dbReference>
<dbReference type="GO" id="GO:0160107">
    <property type="term" value="F:tRNA (adenine(58)-N1)-methyltransferase activity"/>
    <property type="evidence" value="ECO:0007669"/>
    <property type="project" value="UniProtKB-EC"/>
</dbReference>
<keyword evidence="9" id="KW-0472">Membrane</keyword>
<keyword evidence="9" id="KW-1133">Transmembrane helix</keyword>
<dbReference type="GO" id="GO:0005634">
    <property type="term" value="C:nucleus"/>
    <property type="evidence" value="ECO:0007669"/>
    <property type="project" value="UniProtKB-SubCell"/>
</dbReference>
<evidence type="ECO:0000313" key="12">
    <source>
        <dbReference type="Proteomes" id="UP000278807"/>
    </source>
</evidence>
<feature type="domain" description="tRNA (adenine(58)-N(1))-methyltransferase catalytic subunit TRM61 C-terminal" evidence="10">
    <location>
        <begin position="72"/>
        <end position="155"/>
    </location>
</feature>
<dbReference type="GO" id="GO:0030488">
    <property type="term" value="P:tRNA methylation"/>
    <property type="evidence" value="ECO:0007669"/>
    <property type="project" value="InterPro"/>
</dbReference>
<evidence type="ECO:0000313" key="13">
    <source>
        <dbReference type="WBParaSite" id="HNAJ_0000294401-mRNA-1"/>
    </source>
</evidence>
<dbReference type="GO" id="GO:0031515">
    <property type="term" value="C:tRNA (m1A) methyltransferase complex"/>
    <property type="evidence" value="ECO:0007669"/>
    <property type="project" value="InterPro"/>
</dbReference>
<dbReference type="EC" id="2.1.1.220" evidence="2"/>
<evidence type="ECO:0000313" key="11">
    <source>
        <dbReference type="EMBL" id="VDN98802.1"/>
    </source>
</evidence>
<reference evidence="11 12" key="2">
    <citation type="submission" date="2018-11" db="EMBL/GenBank/DDBJ databases">
        <authorList>
            <consortium name="Pathogen Informatics"/>
        </authorList>
    </citation>
    <scope>NUCLEOTIDE SEQUENCE [LARGE SCALE GENOMIC DNA]</scope>
</reference>
<dbReference type="PROSITE" id="PS51620">
    <property type="entry name" value="SAM_TRM61"/>
    <property type="match status" value="1"/>
</dbReference>